<evidence type="ECO:0008006" key="3">
    <source>
        <dbReference type="Google" id="ProtNLM"/>
    </source>
</evidence>
<sequence length="174" mass="19606">MWRVAETLLFLDVDGPLNPYAGKPTQRPEGYLTHRIRPASWVDETLSHRRTLRLWLHPGHGEQLLVLPYRIVWATTWGDEANEWISPRVGLPTDLPVAAVPNKNSTGTDGVHSKTRPLLDYAAGRPFIWVDDEITDADRHHVAAHHPAPALLHHVDARHGLRTADFEALRKAAI</sequence>
<dbReference type="EMBL" id="BOMN01000077">
    <property type="protein sequence ID" value="GIE22461.1"/>
    <property type="molecule type" value="Genomic_DNA"/>
</dbReference>
<gene>
    <name evidence="1" type="ORF">Ahu01nite_055630</name>
</gene>
<name>A0ABQ3ZV20_9ACTN</name>
<dbReference type="Proteomes" id="UP000603200">
    <property type="component" value="Unassembled WGS sequence"/>
</dbReference>
<proteinExistence type="predicted"/>
<reference evidence="1 2" key="1">
    <citation type="submission" date="2021-01" db="EMBL/GenBank/DDBJ databases">
        <title>Whole genome shotgun sequence of Actinoplanes humidus NBRC 14915.</title>
        <authorList>
            <person name="Komaki H."/>
            <person name="Tamura T."/>
        </authorList>
    </citation>
    <scope>NUCLEOTIDE SEQUENCE [LARGE SCALE GENOMIC DNA]</scope>
    <source>
        <strain evidence="1 2">NBRC 14915</strain>
    </source>
</reference>
<keyword evidence="2" id="KW-1185">Reference proteome</keyword>
<accession>A0ABQ3ZV20</accession>
<evidence type="ECO:0000313" key="2">
    <source>
        <dbReference type="Proteomes" id="UP000603200"/>
    </source>
</evidence>
<organism evidence="1 2">
    <name type="scientific">Winogradskya humida</name>
    <dbReference type="NCBI Taxonomy" id="113566"/>
    <lineage>
        <taxon>Bacteria</taxon>
        <taxon>Bacillati</taxon>
        <taxon>Actinomycetota</taxon>
        <taxon>Actinomycetes</taxon>
        <taxon>Micromonosporales</taxon>
        <taxon>Micromonosporaceae</taxon>
        <taxon>Winogradskya</taxon>
    </lineage>
</organism>
<protein>
    <recommendedName>
        <fullName evidence="3">Secreted protein</fullName>
    </recommendedName>
</protein>
<comment type="caution">
    <text evidence="1">The sequence shown here is derived from an EMBL/GenBank/DDBJ whole genome shotgun (WGS) entry which is preliminary data.</text>
</comment>
<evidence type="ECO:0000313" key="1">
    <source>
        <dbReference type="EMBL" id="GIE22461.1"/>
    </source>
</evidence>